<proteinExistence type="predicted"/>
<dbReference type="Proteomes" id="UP000183832">
    <property type="component" value="Unassembled WGS sequence"/>
</dbReference>
<keyword evidence="2" id="KW-1185">Reference proteome</keyword>
<sequence>MTHQWQCLEELDQNIFDKKDPFIVAFDCFSVFSDSKGILIIFSHEEIINIKLSISNESDCPTVKYLGLARLKGIIGSQVVKDKRNSFLVTKDKKIFMFRSFRRIHELPGHSNVKFFECFNSSCYVVLEQIDINFKLKLFSTFESEQDSKCSCCEFDLSFPKGSITVDGSRDNEHFVVEMIQNPFSNKARKFFTEFLACDLQNESIHEILLIAIDDKLMWIKYKNSFQEGAIEGYSIENITSARNCILDVKFNGEYLFILDKLSILTVFYFSVINQMIMKKEIYLEGEVQCFRFYKNYFIYSNLEKIVFMDFRSSFEPTVQCVNLKGIVCFTVVSEFDFLIAICHNRLFYQVPIKLRIAKHEEEKEFEILVDSDIESIPSVVRFFDSEERNLLSIEQEIKEKENLRIFLQNISADQNFNAGEAVIKFHQNFPSELPANNILCKITNQPLCSGFIQIIIQLSKMLAATTFKITFCRHSASGVITRIVKIENFDRNINILIPAEEGDDAANRMELDLIFTHDFKGQTRLMSYPIIIKQIIPFEKSKIKLRNVLDECIEVANKIKM</sequence>
<evidence type="ECO:0000313" key="2">
    <source>
        <dbReference type="Proteomes" id="UP000183832"/>
    </source>
</evidence>
<reference evidence="1 2" key="1">
    <citation type="submission" date="2015-04" db="EMBL/GenBank/DDBJ databases">
        <authorList>
            <person name="Syromyatnikov M.Y."/>
            <person name="Popov V.N."/>
        </authorList>
    </citation>
    <scope>NUCLEOTIDE SEQUENCE [LARGE SCALE GENOMIC DNA]</scope>
</reference>
<dbReference type="AlphaFoldDB" id="A0A1J1IZW5"/>
<protein>
    <submittedName>
        <fullName evidence="1">CLUMA_CG017964, isoform A</fullName>
    </submittedName>
</protein>
<dbReference type="EMBL" id="CVRI01000064">
    <property type="protein sequence ID" value="CRL05624.1"/>
    <property type="molecule type" value="Genomic_DNA"/>
</dbReference>
<accession>A0A1J1IZW5</accession>
<gene>
    <name evidence="1" type="ORF">CLUMA_CG017964</name>
</gene>
<name>A0A1J1IZW5_9DIPT</name>
<organism evidence="1 2">
    <name type="scientific">Clunio marinus</name>
    <dbReference type="NCBI Taxonomy" id="568069"/>
    <lineage>
        <taxon>Eukaryota</taxon>
        <taxon>Metazoa</taxon>
        <taxon>Ecdysozoa</taxon>
        <taxon>Arthropoda</taxon>
        <taxon>Hexapoda</taxon>
        <taxon>Insecta</taxon>
        <taxon>Pterygota</taxon>
        <taxon>Neoptera</taxon>
        <taxon>Endopterygota</taxon>
        <taxon>Diptera</taxon>
        <taxon>Nematocera</taxon>
        <taxon>Chironomoidea</taxon>
        <taxon>Chironomidae</taxon>
        <taxon>Clunio</taxon>
    </lineage>
</organism>
<evidence type="ECO:0000313" key="1">
    <source>
        <dbReference type="EMBL" id="CRL05624.1"/>
    </source>
</evidence>